<dbReference type="CDD" id="cd08071">
    <property type="entry name" value="MPN_DUF2466"/>
    <property type="match status" value="1"/>
</dbReference>
<dbReference type="InterPro" id="IPR001405">
    <property type="entry name" value="UPF0758"/>
</dbReference>
<dbReference type="InterPro" id="IPR037518">
    <property type="entry name" value="MPN"/>
</dbReference>
<dbReference type="InterPro" id="IPR020891">
    <property type="entry name" value="UPF0758_CS"/>
</dbReference>
<dbReference type="GO" id="GO:0006508">
    <property type="term" value="P:proteolysis"/>
    <property type="evidence" value="ECO:0007669"/>
    <property type="project" value="UniProtKB-KW"/>
</dbReference>
<comment type="caution">
    <text evidence="8">The sequence shown here is derived from an EMBL/GenBank/DDBJ whole genome shotgun (WGS) entry which is preliminary data.</text>
</comment>
<evidence type="ECO:0000256" key="4">
    <source>
        <dbReference type="ARBA" id="ARBA00022801"/>
    </source>
</evidence>
<reference evidence="8 9" key="1">
    <citation type="journal article" date="2015" name="Genome Announc.">
        <title>Expanding the biotechnology potential of lactobacilli through comparative genomics of 213 strains and associated genera.</title>
        <authorList>
            <person name="Sun Z."/>
            <person name="Harris H.M."/>
            <person name="McCann A."/>
            <person name="Guo C."/>
            <person name="Argimon S."/>
            <person name="Zhang W."/>
            <person name="Yang X."/>
            <person name="Jeffery I.B."/>
            <person name="Cooney J.C."/>
            <person name="Kagawa T.F."/>
            <person name="Liu W."/>
            <person name="Song Y."/>
            <person name="Salvetti E."/>
            <person name="Wrobel A."/>
            <person name="Rasinkangas P."/>
            <person name="Parkhill J."/>
            <person name="Rea M.C."/>
            <person name="O'Sullivan O."/>
            <person name="Ritari J."/>
            <person name="Douillard F.P."/>
            <person name="Paul Ross R."/>
            <person name="Yang R."/>
            <person name="Briner A.E."/>
            <person name="Felis G.E."/>
            <person name="de Vos W.M."/>
            <person name="Barrangou R."/>
            <person name="Klaenhammer T.R."/>
            <person name="Caufield P.W."/>
            <person name="Cui Y."/>
            <person name="Zhang H."/>
            <person name="O'Toole P.W."/>
        </authorList>
    </citation>
    <scope>NUCLEOTIDE SEQUENCE [LARGE SCALE GENOMIC DNA]</scope>
    <source>
        <strain evidence="8 9">DSM 16043</strain>
    </source>
</reference>
<dbReference type="Pfam" id="PF04002">
    <property type="entry name" value="RadC"/>
    <property type="match status" value="1"/>
</dbReference>
<keyword evidence="6" id="KW-0482">Metalloprotease</keyword>
<gene>
    <name evidence="8" type="ORF">FC46_GL000661</name>
</gene>
<evidence type="ECO:0000313" key="8">
    <source>
        <dbReference type="EMBL" id="KRL91361.1"/>
    </source>
</evidence>
<feature type="domain" description="MPN" evidence="7">
    <location>
        <begin position="76"/>
        <end position="198"/>
    </location>
</feature>
<name>A0A0R1UD62_9LACO</name>
<sequence>MINTDTELLGRVFSQLEGKGYCNLKDIEARINDLKISSFTDLINYISGPECNGDLAVALEEMLDRLRLTEPKREEILTSSREVGQYLSNKLVGHKQEEFWVLYIDNGNHIVAEKRISQGTLDRSFVHPRDVFRWGVLFNCSAMIAVHNHPSGRLWPSESDFQITKNLQENAKMMKINFLDHFIVGKGKYLSMKEEEIF</sequence>
<comment type="similarity">
    <text evidence="1">Belongs to the UPF0758 family.</text>
</comment>
<keyword evidence="3" id="KW-0479">Metal-binding</keyword>
<dbReference type="PANTHER" id="PTHR30471">
    <property type="entry name" value="DNA REPAIR PROTEIN RADC"/>
    <property type="match status" value="1"/>
</dbReference>
<dbReference type="GO" id="GO:0008237">
    <property type="term" value="F:metallopeptidase activity"/>
    <property type="evidence" value="ECO:0007669"/>
    <property type="project" value="UniProtKB-KW"/>
</dbReference>
<dbReference type="STRING" id="1423763.FC46_GL000661"/>
<dbReference type="PROSITE" id="PS01302">
    <property type="entry name" value="UPF0758"/>
    <property type="match status" value="1"/>
</dbReference>
<accession>A0A0R1UD62</accession>
<dbReference type="AlphaFoldDB" id="A0A0R1UD62"/>
<protein>
    <submittedName>
        <fullName evidence="8">DNA repair protein RadC</fullName>
    </submittedName>
</protein>
<evidence type="ECO:0000256" key="3">
    <source>
        <dbReference type="ARBA" id="ARBA00022723"/>
    </source>
</evidence>
<keyword evidence="9" id="KW-1185">Reference proteome</keyword>
<evidence type="ECO:0000256" key="5">
    <source>
        <dbReference type="ARBA" id="ARBA00022833"/>
    </source>
</evidence>
<evidence type="ECO:0000313" key="9">
    <source>
        <dbReference type="Proteomes" id="UP000051036"/>
    </source>
</evidence>
<evidence type="ECO:0000256" key="6">
    <source>
        <dbReference type="ARBA" id="ARBA00023049"/>
    </source>
</evidence>
<dbReference type="GO" id="GO:0046872">
    <property type="term" value="F:metal ion binding"/>
    <property type="evidence" value="ECO:0007669"/>
    <property type="project" value="UniProtKB-KW"/>
</dbReference>
<evidence type="ECO:0000259" key="7">
    <source>
        <dbReference type="PROSITE" id="PS50249"/>
    </source>
</evidence>
<organism evidence="8 9">
    <name type="scientific">Lactobacillus kalixensis DSM 16043</name>
    <dbReference type="NCBI Taxonomy" id="1423763"/>
    <lineage>
        <taxon>Bacteria</taxon>
        <taxon>Bacillati</taxon>
        <taxon>Bacillota</taxon>
        <taxon>Bacilli</taxon>
        <taxon>Lactobacillales</taxon>
        <taxon>Lactobacillaceae</taxon>
        <taxon>Lactobacillus</taxon>
    </lineage>
</organism>
<dbReference type="InterPro" id="IPR025657">
    <property type="entry name" value="RadC_JAB"/>
</dbReference>
<dbReference type="Gene3D" id="3.40.140.10">
    <property type="entry name" value="Cytidine Deaminase, domain 2"/>
    <property type="match status" value="1"/>
</dbReference>
<evidence type="ECO:0000256" key="1">
    <source>
        <dbReference type="ARBA" id="ARBA00010243"/>
    </source>
</evidence>
<dbReference type="EMBL" id="AZFM01000002">
    <property type="protein sequence ID" value="KRL91361.1"/>
    <property type="molecule type" value="Genomic_DNA"/>
</dbReference>
<keyword evidence="2" id="KW-0645">Protease</keyword>
<dbReference type="PROSITE" id="PS50249">
    <property type="entry name" value="MPN"/>
    <property type="match status" value="1"/>
</dbReference>
<dbReference type="PATRIC" id="fig|1423763.3.peg.665"/>
<dbReference type="Proteomes" id="UP000051036">
    <property type="component" value="Unassembled WGS sequence"/>
</dbReference>
<keyword evidence="5" id="KW-0862">Zinc</keyword>
<keyword evidence="4" id="KW-0378">Hydrolase</keyword>
<evidence type="ECO:0000256" key="2">
    <source>
        <dbReference type="ARBA" id="ARBA00022670"/>
    </source>
</evidence>
<proteinExistence type="inferred from homology"/>
<dbReference type="PANTHER" id="PTHR30471:SF3">
    <property type="entry name" value="UPF0758 PROTEIN YEES-RELATED"/>
    <property type="match status" value="1"/>
</dbReference>